<organism evidence="2 3">
    <name type="scientific">Lactobacillus crispatus</name>
    <dbReference type="NCBI Taxonomy" id="47770"/>
    <lineage>
        <taxon>Bacteria</taxon>
        <taxon>Bacillati</taxon>
        <taxon>Bacillota</taxon>
        <taxon>Bacilli</taxon>
        <taxon>Lactobacillales</taxon>
        <taxon>Lactobacillaceae</taxon>
        <taxon>Lactobacillus</taxon>
    </lineage>
</organism>
<evidence type="ECO:0000313" key="3">
    <source>
        <dbReference type="Proteomes" id="UP000067598"/>
    </source>
</evidence>
<dbReference type="EMBL" id="LJGP01000007">
    <property type="protein sequence ID" value="KWU04670.1"/>
    <property type="molecule type" value="Genomic_DNA"/>
</dbReference>
<keyword evidence="1" id="KW-0175">Coiled coil</keyword>
<reference evidence="2 3" key="1">
    <citation type="journal article" date="2016" name="Microbiology (Mosc.)">
        <title>Comparison of Lactobacillus crispatus isolates from Lactobacillus-dominated vaginal microbiomes with isolates from microbiomes containing bacterial vaginosis-associated bacteria.</title>
        <authorList>
            <person name="Abdelmaksoud A.A."/>
            <person name="Koparde V.N."/>
            <person name="Sheth N.U."/>
            <person name="Serrano M.G."/>
            <person name="Glascock A.L."/>
            <person name="Fettweis J.M."/>
            <person name="Strauss Iii J.F."/>
            <person name="Buck G.A."/>
            <person name="Jefferson K.K."/>
        </authorList>
    </citation>
    <scope>NUCLEOTIDE SEQUENCE [LARGE SCALE GENOMIC DNA]</scope>
    <source>
        <strain evidence="2 3">VMC3</strain>
    </source>
</reference>
<evidence type="ECO:0000256" key="1">
    <source>
        <dbReference type="SAM" id="Coils"/>
    </source>
</evidence>
<feature type="coiled-coil region" evidence="1">
    <location>
        <begin position="35"/>
        <end position="62"/>
    </location>
</feature>
<dbReference type="PATRIC" id="fig|47770.28.peg.2000"/>
<accession>A0A125P6K0</accession>
<dbReference type="Proteomes" id="UP000067598">
    <property type="component" value="Unassembled WGS sequence"/>
</dbReference>
<dbReference type="RefSeq" id="WP_060461775.1">
    <property type="nucleotide sequence ID" value="NZ_AP025162.1"/>
</dbReference>
<dbReference type="AlphaFoldDB" id="A0A125P6K0"/>
<gene>
    <name evidence="2" type="ORF">AEL95_02170</name>
</gene>
<protein>
    <submittedName>
        <fullName evidence="2">Uncharacterized protein</fullName>
    </submittedName>
</protein>
<evidence type="ECO:0000313" key="2">
    <source>
        <dbReference type="EMBL" id="KWU04670.1"/>
    </source>
</evidence>
<name>A0A125P6K0_9LACO</name>
<comment type="caution">
    <text evidence="2">The sequence shown here is derived from an EMBL/GenBank/DDBJ whole genome shotgun (WGS) entry which is preliminary data.</text>
</comment>
<proteinExistence type="predicted"/>
<sequence length="213" mass="24215">MKKKYLLGGAVLGIILELGVIGYETNEQKAIDYRVDQARAELSKKQTELKNLDSNIANSQRKIALKQGGNQEQLAEQEVAQAKAKKQVRKLFKLLYTYDSGDEKLKIPDKIKKTNLVDEHILKTNSMFQNNKQLELQYSGVDMTGQIDELDLKAGILESNKIPVYVKVYFEMTKEGRTLGTPTDGYELIYDAKAEQITSIEYLGRYQVDREAN</sequence>